<dbReference type="PANTHER" id="PTHR31681:SF29">
    <property type="entry name" value="C2H2-LIKE ZINC FINGER PROTEIN"/>
    <property type="match status" value="1"/>
</dbReference>
<dbReference type="SUPFAM" id="SSF56399">
    <property type="entry name" value="ADP-ribosylation"/>
    <property type="match status" value="1"/>
</dbReference>
<dbReference type="Gene3D" id="3.90.228.10">
    <property type="match status" value="1"/>
</dbReference>
<dbReference type="AlphaFoldDB" id="A0A396GPD5"/>
<dbReference type="Proteomes" id="UP000265566">
    <property type="component" value="Chromosome 8"/>
</dbReference>
<evidence type="ECO:0000313" key="2">
    <source>
        <dbReference type="Proteomes" id="UP000265566"/>
    </source>
</evidence>
<dbReference type="PANTHER" id="PTHR31681">
    <property type="entry name" value="C2H2-LIKE ZINC FINGER PROTEIN"/>
    <property type="match status" value="1"/>
</dbReference>
<accession>A0A396GPD5</accession>
<organism evidence="1 2">
    <name type="scientific">Medicago truncatula</name>
    <name type="common">Barrel medic</name>
    <name type="synonym">Medicago tribuloides</name>
    <dbReference type="NCBI Taxonomy" id="3880"/>
    <lineage>
        <taxon>Eukaryota</taxon>
        <taxon>Viridiplantae</taxon>
        <taxon>Streptophyta</taxon>
        <taxon>Embryophyta</taxon>
        <taxon>Tracheophyta</taxon>
        <taxon>Spermatophyta</taxon>
        <taxon>Magnoliopsida</taxon>
        <taxon>eudicotyledons</taxon>
        <taxon>Gunneridae</taxon>
        <taxon>Pentapetalae</taxon>
        <taxon>rosids</taxon>
        <taxon>fabids</taxon>
        <taxon>Fabales</taxon>
        <taxon>Fabaceae</taxon>
        <taxon>Papilionoideae</taxon>
        <taxon>50 kb inversion clade</taxon>
        <taxon>NPAAA clade</taxon>
        <taxon>Hologalegina</taxon>
        <taxon>IRL clade</taxon>
        <taxon>Trifolieae</taxon>
        <taxon>Medicago</taxon>
    </lineage>
</organism>
<gene>
    <name evidence="1" type="ORF">MtrunA17_Chr8g0376191</name>
</gene>
<dbReference type="Gramene" id="rna48808">
    <property type="protein sequence ID" value="RHN42373.1"/>
    <property type="gene ID" value="gene48808"/>
</dbReference>
<dbReference type="EMBL" id="PSQE01000008">
    <property type="protein sequence ID" value="RHN42373.1"/>
    <property type="molecule type" value="Genomic_DNA"/>
</dbReference>
<reference evidence="2" key="1">
    <citation type="journal article" date="2018" name="Nat. Plants">
        <title>Whole-genome landscape of Medicago truncatula symbiotic genes.</title>
        <authorList>
            <person name="Pecrix Y."/>
            <person name="Staton S.E."/>
            <person name="Sallet E."/>
            <person name="Lelandais-Briere C."/>
            <person name="Moreau S."/>
            <person name="Carrere S."/>
            <person name="Blein T."/>
            <person name="Jardinaud M.F."/>
            <person name="Latrasse D."/>
            <person name="Zouine M."/>
            <person name="Zahm M."/>
            <person name="Kreplak J."/>
            <person name="Mayjonade B."/>
            <person name="Satge C."/>
            <person name="Perez M."/>
            <person name="Cauet S."/>
            <person name="Marande W."/>
            <person name="Chantry-Darmon C."/>
            <person name="Lopez-Roques C."/>
            <person name="Bouchez O."/>
            <person name="Berard A."/>
            <person name="Debelle F."/>
            <person name="Munos S."/>
            <person name="Bendahmane A."/>
            <person name="Berges H."/>
            <person name="Niebel A."/>
            <person name="Buitink J."/>
            <person name="Frugier F."/>
            <person name="Benhamed M."/>
            <person name="Crespi M."/>
            <person name="Gouzy J."/>
            <person name="Gamas P."/>
        </authorList>
    </citation>
    <scope>NUCLEOTIDE SEQUENCE [LARGE SCALE GENOMIC DNA]</scope>
    <source>
        <strain evidence="2">cv. Jemalong A17</strain>
    </source>
</reference>
<protein>
    <submittedName>
        <fullName evidence="1">Putative poly(ADP-ribose) polymerase, catalytic domain-containing protein</fullName>
    </submittedName>
</protein>
<comment type="caution">
    <text evidence="1">The sequence shown here is derived from an EMBL/GenBank/DDBJ whole genome shotgun (WGS) entry which is preliminary data.</text>
</comment>
<sequence>MQETFTSFEEYREIVKANAASLEHPRCLVDGNEMLRFHGTTIACSIGISGSSSLCTLDQCGLCQILRLGFSANRKLHGNAGVSTTSTCRKAIDSIICSKKPFMRKCVIVCRVIAGRINNPLQEIQEISDLGYDSLVKKLSCQLDIEELVVLNPRGVLPCFVVMYKL</sequence>
<name>A0A396GPD5_MEDTR</name>
<evidence type="ECO:0000313" key="1">
    <source>
        <dbReference type="EMBL" id="RHN42373.1"/>
    </source>
</evidence>
<proteinExistence type="predicted"/>